<reference evidence="2 3" key="1">
    <citation type="submission" date="2024-01" db="EMBL/GenBank/DDBJ databases">
        <title>The genomes of 5 underutilized Papilionoideae crops provide insights into root nodulation and disease resistanc.</title>
        <authorList>
            <person name="Jiang F."/>
        </authorList>
    </citation>
    <scope>NUCLEOTIDE SEQUENCE [LARGE SCALE GENOMIC DNA]</scope>
    <source>
        <strain evidence="2">LVBAO_FW01</strain>
        <tissue evidence="2">Leaves</tissue>
    </source>
</reference>
<accession>A0AAN9M7Y7</accession>
<proteinExistence type="predicted"/>
<organism evidence="2 3">
    <name type="scientific">Canavalia gladiata</name>
    <name type="common">Sword bean</name>
    <name type="synonym">Dolichos gladiatus</name>
    <dbReference type="NCBI Taxonomy" id="3824"/>
    <lineage>
        <taxon>Eukaryota</taxon>
        <taxon>Viridiplantae</taxon>
        <taxon>Streptophyta</taxon>
        <taxon>Embryophyta</taxon>
        <taxon>Tracheophyta</taxon>
        <taxon>Spermatophyta</taxon>
        <taxon>Magnoliopsida</taxon>
        <taxon>eudicotyledons</taxon>
        <taxon>Gunneridae</taxon>
        <taxon>Pentapetalae</taxon>
        <taxon>rosids</taxon>
        <taxon>fabids</taxon>
        <taxon>Fabales</taxon>
        <taxon>Fabaceae</taxon>
        <taxon>Papilionoideae</taxon>
        <taxon>50 kb inversion clade</taxon>
        <taxon>NPAAA clade</taxon>
        <taxon>indigoferoid/millettioid clade</taxon>
        <taxon>Phaseoleae</taxon>
        <taxon>Canavalia</taxon>
    </lineage>
</organism>
<dbReference type="Proteomes" id="UP001367508">
    <property type="component" value="Unassembled WGS sequence"/>
</dbReference>
<dbReference type="EMBL" id="JAYMYQ010000002">
    <property type="protein sequence ID" value="KAK7349531.1"/>
    <property type="molecule type" value="Genomic_DNA"/>
</dbReference>
<evidence type="ECO:0000256" key="1">
    <source>
        <dbReference type="SAM" id="MobiDB-lite"/>
    </source>
</evidence>
<dbReference type="AlphaFoldDB" id="A0AAN9M7Y7"/>
<name>A0AAN9M7Y7_CANGL</name>
<keyword evidence="3" id="KW-1185">Reference proteome</keyword>
<gene>
    <name evidence="2" type="ORF">VNO77_06973</name>
</gene>
<evidence type="ECO:0000313" key="2">
    <source>
        <dbReference type="EMBL" id="KAK7349531.1"/>
    </source>
</evidence>
<sequence>MYHSVLCVNKQRWKTSYQRWEGGTPHDAAWEDVQEFGREFLTFNLRNKVALNGEGAVTCTEQNQITARKESEQNNKTCNMPNQELVMNERHMQ</sequence>
<comment type="caution">
    <text evidence="2">The sequence shown here is derived from an EMBL/GenBank/DDBJ whole genome shotgun (WGS) entry which is preliminary data.</text>
</comment>
<evidence type="ECO:0000313" key="3">
    <source>
        <dbReference type="Proteomes" id="UP001367508"/>
    </source>
</evidence>
<protein>
    <submittedName>
        <fullName evidence="2">Uncharacterized protein</fullName>
    </submittedName>
</protein>
<feature type="region of interest" description="Disordered" evidence="1">
    <location>
        <begin position="68"/>
        <end position="93"/>
    </location>
</feature>